<accession>A0A090R1U8</accession>
<dbReference type="Proteomes" id="UP000029226">
    <property type="component" value="Unassembled WGS sequence"/>
</dbReference>
<comment type="caution">
    <text evidence="1">The sequence shown here is derived from an EMBL/GenBank/DDBJ whole genome shotgun (WGS) entry which is preliminary data.</text>
</comment>
<dbReference type="AlphaFoldDB" id="A0A090R1U8"/>
<evidence type="ECO:0000313" key="2">
    <source>
        <dbReference type="Proteomes" id="UP000029226"/>
    </source>
</evidence>
<protein>
    <submittedName>
        <fullName evidence="1">Uncharacterized protein</fullName>
    </submittedName>
</protein>
<name>A0A090R1U8_NONUL</name>
<gene>
    <name evidence="1" type="ORF">JCM19314_1436</name>
</gene>
<sequence length="58" mass="6936">MTFLEDAIVLFQTNGKSKQQQPKCLIKYFILICEVFNDLAFAKRNYHDLYNINYNNDK</sequence>
<proteinExistence type="predicted"/>
<dbReference type="EMBL" id="BBMM01000012">
    <property type="protein sequence ID" value="GAL01652.1"/>
    <property type="molecule type" value="Genomic_DNA"/>
</dbReference>
<reference evidence="1 2" key="1">
    <citation type="journal article" date="2014" name="Genome Announc.">
        <title>Draft Genome Sequences of Marine Flavobacterium Nonlabens Strains NR17, NR24, NR27, NR32, NR33, and Ara13.</title>
        <authorList>
            <person name="Nakanishi M."/>
            <person name="Meirelles P."/>
            <person name="Suzuki R."/>
            <person name="Takatani N."/>
            <person name="Mino S."/>
            <person name="Suda W."/>
            <person name="Oshima K."/>
            <person name="Hattori M."/>
            <person name="Ohkuma M."/>
            <person name="Hosokawa M."/>
            <person name="Miyashita K."/>
            <person name="Thompson F.L."/>
            <person name="Niwa A."/>
            <person name="Sawabe T."/>
            <person name="Sawabe T."/>
        </authorList>
    </citation>
    <scope>NUCLEOTIDE SEQUENCE [LARGE SCALE GENOMIC DNA]</scope>
    <source>
        <strain evidence="2">JCM19314</strain>
    </source>
</reference>
<organism evidence="1 2">
    <name type="scientific">Nonlabens ulvanivorans</name>
    <name type="common">Persicivirga ulvanivorans</name>
    <dbReference type="NCBI Taxonomy" id="906888"/>
    <lineage>
        <taxon>Bacteria</taxon>
        <taxon>Pseudomonadati</taxon>
        <taxon>Bacteroidota</taxon>
        <taxon>Flavobacteriia</taxon>
        <taxon>Flavobacteriales</taxon>
        <taxon>Flavobacteriaceae</taxon>
        <taxon>Nonlabens</taxon>
    </lineage>
</organism>
<evidence type="ECO:0000313" key="1">
    <source>
        <dbReference type="EMBL" id="GAL01652.1"/>
    </source>
</evidence>